<protein>
    <submittedName>
        <fullName evidence="1">Uncharacterized protein</fullName>
    </submittedName>
</protein>
<reference evidence="1 2" key="1">
    <citation type="journal article" date="2015" name="Int. J. Syst. Evol. Microbiol.">
        <title>Bacillus glycinifermentans sp. nov., isolated from fermented soybean paste.</title>
        <authorList>
            <person name="Kim S.J."/>
            <person name="Dunlap C.A."/>
            <person name="Kwon S.W."/>
            <person name="Rooney A.P."/>
        </authorList>
    </citation>
    <scope>NUCLEOTIDE SEQUENCE [LARGE SCALE GENOMIC DNA]</scope>
    <source>
        <strain evidence="1 2">GO-13</strain>
    </source>
</reference>
<evidence type="ECO:0000313" key="2">
    <source>
        <dbReference type="Proteomes" id="UP000036168"/>
    </source>
</evidence>
<accession>A0A0J6EED0</accession>
<organism evidence="1 2">
    <name type="scientific">Bacillus glycinifermentans</name>
    <dbReference type="NCBI Taxonomy" id="1664069"/>
    <lineage>
        <taxon>Bacteria</taxon>
        <taxon>Bacillati</taxon>
        <taxon>Bacillota</taxon>
        <taxon>Bacilli</taxon>
        <taxon>Bacillales</taxon>
        <taxon>Bacillaceae</taxon>
        <taxon>Bacillus</taxon>
    </lineage>
</organism>
<dbReference type="EMBL" id="LECW02000045">
    <property type="protein sequence ID" value="KRT90438.1"/>
    <property type="molecule type" value="Genomic_DNA"/>
</dbReference>
<dbReference type="AlphaFoldDB" id="A0A0J6EED0"/>
<dbReference type="PATRIC" id="fig|1664069.3.peg.1838"/>
<evidence type="ECO:0000313" key="1">
    <source>
        <dbReference type="EMBL" id="KRT90438.1"/>
    </source>
</evidence>
<gene>
    <name evidence="1" type="ORF">AB447_207620</name>
</gene>
<name>A0A0J6EED0_9BACI</name>
<comment type="caution">
    <text evidence="1">The sequence shown here is derived from an EMBL/GenBank/DDBJ whole genome shotgun (WGS) entry which is preliminary data.</text>
</comment>
<dbReference type="Proteomes" id="UP000036168">
    <property type="component" value="Unassembled WGS sequence"/>
</dbReference>
<accession>A0A0J6HWW3</accession>
<sequence length="68" mass="7654">MQSMLATDPGSLQLSCMPTNSFSSSFPLFHENKQIAIRLAIFSIDSFIMFENSSIFTDKILKMNITIC</sequence>
<proteinExistence type="predicted"/>